<dbReference type="InterPro" id="IPR002052">
    <property type="entry name" value="DNA_methylase_N6_adenine_CS"/>
</dbReference>
<reference evidence="6 7" key="1">
    <citation type="journal article" date="2016" name="Nat. Commun.">
        <title>Thousands of microbial genomes shed light on interconnected biogeochemical processes in an aquifer system.</title>
        <authorList>
            <person name="Anantharaman K."/>
            <person name="Brown C.T."/>
            <person name="Hug L.A."/>
            <person name="Sharon I."/>
            <person name="Castelle C.J."/>
            <person name="Probst A.J."/>
            <person name="Thomas B.C."/>
            <person name="Singh A."/>
            <person name="Wilkins M.J."/>
            <person name="Karaoz U."/>
            <person name="Brodie E.L."/>
            <person name="Williams K.H."/>
            <person name="Hubbard S.S."/>
            <person name="Banfield J.F."/>
        </authorList>
    </citation>
    <scope>NUCLEOTIDE SEQUENCE [LARGE SCALE GENOMIC DNA]</scope>
</reference>
<evidence type="ECO:0000256" key="2">
    <source>
        <dbReference type="ARBA" id="ARBA00022603"/>
    </source>
</evidence>
<dbReference type="InterPro" id="IPR036086">
    <property type="entry name" value="ParB/Sulfiredoxin_sf"/>
</dbReference>
<dbReference type="Pfam" id="PF02195">
    <property type="entry name" value="ParB_N"/>
    <property type="match status" value="1"/>
</dbReference>
<keyword evidence="3" id="KW-0808">Transferase</keyword>
<keyword evidence="2" id="KW-0489">Methyltransferase</keyword>
<evidence type="ECO:0000313" key="7">
    <source>
        <dbReference type="Proteomes" id="UP000177659"/>
    </source>
</evidence>
<dbReference type="InterPro" id="IPR029063">
    <property type="entry name" value="SAM-dependent_MTases_sf"/>
</dbReference>
<protein>
    <recommendedName>
        <fullName evidence="4">Methyltransferase</fullName>
        <ecNumber evidence="4">2.1.1.-</ecNumber>
    </recommendedName>
</protein>
<dbReference type="GO" id="GO:0008170">
    <property type="term" value="F:N-methyltransferase activity"/>
    <property type="evidence" value="ECO:0007669"/>
    <property type="project" value="InterPro"/>
</dbReference>
<dbReference type="GO" id="GO:0003677">
    <property type="term" value="F:DNA binding"/>
    <property type="evidence" value="ECO:0007669"/>
    <property type="project" value="InterPro"/>
</dbReference>
<evidence type="ECO:0000256" key="1">
    <source>
        <dbReference type="ARBA" id="ARBA00006594"/>
    </source>
</evidence>
<dbReference type="InterPro" id="IPR002941">
    <property type="entry name" value="DNA_methylase_N4/N6"/>
</dbReference>
<evidence type="ECO:0000256" key="4">
    <source>
        <dbReference type="RuleBase" id="RU362026"/>
    </source>
</evidence>
<dbReference type="InterPro" id="IPR015840">
    <property type="entry name" value="DNA_MeTrfase_ParB"/>
</dbReference>
<comment type="similarity">
    <text evidence="1 4">Belongs to the N(4)/N(6)-methyltransferase family.</text>
</comment>
<dbReference type="SUPFAM" id="SSF110849">
    <property type="entry name" value="ParB/Sulfiredoxin"/>
    <property type="match status" value="1"/>
</dbReference>
<dbReference type="InterPro" id="IPR003115">
    <property type="entry name" value="ParB_N"/>
</dbReference>
<dbReference type="AlphaFoldDB" id="A0A1F6D0T2"/>
<name>A0A1F6D0T2_9BACT</name>
<accession>A0A1F6D0T2</accession>
<dbReference type="EC" id="2.1.1.-" evidence="4"/>
<dbReference type="InterPro" id="IPR001091">
    <property type="entry name" value="RM_Methyltransferase"/>
</dbReference>
<evidence type="ECO:0000313" key="6">
    <source>
        <dbReference type="EMBL" id="OGG54930.1"/>
    </source>
</evidence>
<dbReference type="PRINTS" id="PR00508">
    <property type="entry name" value="S21N4MTFRASE"/>
</dbReference>
<proteinExistence type="inferred from homology"/>
<dbReference type="PROSITE" id="PS00092">
    <property type="entry name" value="N6_MTASE"/>
    <property type="match status" value="1"/>
</dbReference>
<dbReference type="GO" id="GO:0032259">
    <property type="term" value="P:methylation"/>
    <property type="evidence" value="ECO:0007669"/>
    <property type="project" value="UniProtKB-KW"/>
</dbReference>
<evidence type="ECO:0000256" key="3">
    <source>
        <dbReference type="ARBA" id="ARBA00022679"/>
    </source>
</evidence>
<organism evidence="6 7">
    <name type="scientific">Candidatus Kaiserbacteria bacterium RIFCSPHIGHO2_02_FULL_49_11</name>
    <dbReference type="NCBI Taxonomy" id="1798489"/>
    <lineage>
        <taxon>Bacteria</taxon>
        <taxon>Candidatus Kaiseribacteriota</taxon>
    </lineage>
</organism>
<dbReference type="Gene3D" id="3.40.50.150">
    <property type="entry name" value="Vaccinia Virus protein VP39"/>
    <property type="match status" value="1"/>
</dbReference>
<comment type="caution">
    <text evidence="6">The sequence shown here is derived from an EMBL/GenBank/DDBJ whole genome shotgun (WGS) entry which is preliminary data.</text>
</comment>
<gene>
    <name evidence="6" type="ORF">A3D62_02525</name>
</gene>
<dbReference type="EMBL" id="MFLC01000027">
    <property type="protein sequence ID" value="OGG54930.1"/>
    <property type="molecule type" value="Genomic_DNA"/>
</dbReference>
<evidence type="ECO:0000259" key="5">
    <source>
        <dbReference type="SMART" id="SM00470"/>
    </source>
</evidence>
<dbReference type="SUPFAM" id="SSF53335">
    <property type="entry name" value="S-adenosyl-L-methionine-dependent methyltransferases"/>
    <property type="match status" value="1"/>
</dbReference>
<dbReference type="Gene3D" id="3.90.1530.10">
    <property type="entry name" value="Conserved hypothetical protein from pyrococcus furiosus pfu- 392566-001, ParB domain"/>
    <property type="match status" value="1"/>
</dbReference>
<feature type="domain" description="ParB-like N-terminal" evidence="5">
    <location>
        <begin position="11"/>
        <end position="101"/>
    </location>
</feature>
<dbReference type="Proteomes" id="UP000177659">
    <property type="component" value="Unassembled WGS sequence"/>
</dbReference>
<sequence length="431" mass="49075">MAKEKITWSPTTRKLGDLIKNGYNPRKLSENERRDLEKSVTEFGTVVPIVLNIGSRANIIIGGEQRIKVYADLSIEDVECMVPSRELSLEEERELNLRLNKNTGSWNEELLKEFDMSVLLDVGFGDEELQSLFDDVDVVDDDFNVEKALKETITPKVKSGEIWELGKHRLLVGDSTDTELVQKLMAGDLADIVYCDPPYNIGLDYSKGVGNKEKYQGSYSGKDDSKKDSDYMDFLDKSMEVAKGAAKKDAHLFYWCDSSYIGMVQALYAKHKVNAKRVCLWLKNNQNPTHKIAFNKVYEPCVYGTIGKPYLNTGMNNINEILNQEVTTGNQVHDEILDMIDIWIEKRDNAQSYQHPTQKPVTLNEKPFKRCSAPLHIVFSGFAGSGSDLIACEELNRAWRGVERDLIFATIVIDRWEKFTNLKAKRIYESK</sequence>
<dbReference type="Pfam" id="PF01555">
    <property type="entry name" value="N6_N4_Mtase"/>
    <property type="match status" value="1"/>
</dbReference>
<dbReference type="PIRSF" id="PIRSF036758">
    <property type="entry name" value="Aden_M_ParB"/>
    <property type="match status" value="1"/>
</dbReference>
<dbReference type="SMART" id="SM00470">
    <property type="entry name" value="ParB"/>
    <property type="match status" value="1"/>
</dbReference>